<dbReference type="KEGG" id="foc:113213737"/>
<sequence>MFWSHHAPPPRRPQRVCFCVQVAVFCLLLVLTRPDRDSVDQQRAVNTNTPPGRPLSLFYRLGYLLSVALEMAPPTPTGSRRPQKAARNSEASGTTSEEANAMDHQEQSPSFCPQLLLDLPDVPLLQVLSQLSPKDLFAAGRTCLRLAALTRTLPWRERGEIKLKSIADAMDLLRVAAPLEVVCIQKTKKKIAFQYSGRPDPKGLVVGCLDGDRRIHTTCPPRMLCMEMPTFTSEESSSLIREVAKTAKCLEVIVDGLDVIFSLLKNASWLELEHLVVLSVHLNRKQIPLWPQELVLPKLRSVFVDPDSDSAYSEGSLKGLHSLLRAHSKQLDCLKMYSNKGRQLLVHLVDDGLPTDLRRLEIKDLNASDAAALGRIHGLKELNINLDIEFKLLQQLCTKLENFFRSPCPLERLELHGVPPIPLDVLGAGGLSRLRCLVLGGSYADKYLWHAGSLSELPAALAGLPGLRSLILCKPPPAVLQVVMPATIPALELVVVVGDELCKESPCPCPNESKCGKAARLVSELQSLVDRAPMPKMHAIYGYQKMVFRHPVSETEGCSLCAEASTEAVDALHQHLDRRHVKLDGTVKCVKV</sequence>
<protein>
    <submittedName>
        <fullName evidence="5">Uncharacterized protein LOC113213737 isoform X2</fullName>
    </submittedName>
</protein>
<feature type="compositionally biased region" description="Polar residues" evidence="1">
    <location>
        <begin position="89"/>
        <end position="98"/>
    </location>
</feature>
<dbReference type="SUPFAM" id="SSF52047">
    <property type="entry name" value="RNI-like"/>
    <property type="match status" value="1"/>
</dbReference>
<keyword evidence="2" id="KW-0732">Signal</keyword>
<reference evidence="5" key="1">
    <citation type="submission" date="2025-08" db="UniProtKB">
        <authorList>
            <consortium name="RefSeq"/>
        </authorList>
    </citation>
    <scope>IDENTIFICATION</scope>
    <source>
        <tissue evidence="5">Whole organism</tissue>
    </source>
</reference>
<keyword evidence="4" id="KW-1185">Reference proteome</keyword>
<evidence type="ECO:0000259" key="3">
    <source>
        <dbReference type="PROSITE" id="PS50181"/>
    </source>
</evidence>
<accession>A0A6J1T611</accession>
<evidence type="ECO:0000313" key="4">
    <source>
        <dbReference type="Proteomes" id="UP000504606"/>
    </source>
</evidence>
<name>A0A6J1T611_FRAOC</name>
<gene>
    <name evidence="5" type="primary">LOC113213737</name>
</gene>
<evidence type="ECO:0000313" key="5">
    <source>
        <dbReference type="RefSeq" id="XP_026288673.2"/>
    </source>
</evidence>
<dbReference type="Pfam" id="PF12937">
    <property type="entry name" value="F-box-like"/>
    <property type="match status" value="1"/>
</dbReference>
<dbReference type="SUPFAM" id="SSF81383">
    <property type="entry name" value="F-box domain"/>
    <property type="match status" value="1"/>
</dbReference>
<feature type="signal peptide" evidence="2">
    <location>
        <begin position="1"/>
        <end position="34"/>
    </location>
</feature>
<dbReference type="InterPro" id="IPR036047">
    <property type="entry name" value="F-box-like_dom_sf"/>
</dbReference>
<dbReference type="AlphaFoldDB" id="A0A6J1T611"/>
<feature type="chain" id="PRO_5038559695" evidence="2">
    <location>
        <begin position="35"/>
        <end position="592"/>
    </location>
</feature>
<proteinExistence type="predicted"/>
<evidence type="ECO:0000256" key="1">
    <source>
        <dbReference type="SAM" id="MobiDB-lite"/>
    </source>
</evidence>
<organism evidence="4 5">
    <name type="scientific">Frankliniella occidentalis</name>
    <name type="common">Western flower thrips</name>
    <name type="synonym">Euthrips occidentalis</name>
    <dbReference type="NCBI Taxonomy" id="133901"/>
    <lineage>
        <taxon>Eukaryota</taxon>
        <taxon>Metazoa</taxon>
        <taxon>Ecdysozoa</taxon>
        <taxon>Arthropoda</taxon>
        <taxon>Hexapoda</taxon>
        <taxon>Insecta</taxon>
        <taxon>Pterygota</taxon>
        <taxon>Neoptera</taxon>
        <taxon>Paraneoptera</taxon>
        <taxon>Thysanoptera</taxon>
        <taxon>Terebrantia</taxon>
        <taxon>Thripoidea</taxon>
        <taxon>Thripidae</taxon>
        <taxon>Frankliniella</taxon>
    </lineage>
</organism>
<dbReference type="InterPro" id="IPR001810">
    <property type="entry name" value="F-box_dom"/>
</dbReference>
<dbReference type="GeneID" id="113213737"/>
<feature type="domain" description="F-box" evidence="3">
    <location>
        <begin position="113"/>
        <end position="158"/>
    </location>
</feature>
<dbReference type="PROSITE" id="PS50181">
    <property type="entry name" value="FBOX"/>
    <property type="match status" value="1"/>
</dbReference>
<evidence type="ECO:0000256" key="2">
    <source>
        <dbReference type="SAM" id="SignalP"/>
    </source>
</evidence>
<dbReference type="Proteomes" id="UP000504606">
    <property type="component" value="Unplaced"/>
</dbReference>
<feature type="region of interest" description="Disordered" evidence="1">
    <location>
        <begin position="73"/>
        <end position="105"/>
    </location>
</feature>
<dbReference type="RefSeq" id="XP_026288673.2">
    <property type="nucleotide sequence ID" value="XM_026432888.2"/>
</dbReference>